<evidence type="ECO:0000313" key="1">
    <source>
        <dbReference type="EMBL" id="RHJ85283.1"/>
    </source>
</evidence>
<comment type="caution">
    <text evidence="1">The sequence shown here is derived from an EMBL/GenBank/DDBJ whole genome shotgun (WGS) entry which is preliminary data.</text>
</comment>
<gene>
    <name evidence="1" type="ORF">DW099_16335</name>
</gene>
<proteinExistence type="predicted"/>
<keyword evidence="2" id="KW-1185">Reference proteome</keyword>
<organism evidence="1 2">
    <name type="scientific">Emergencia timonensis</name>
    <dbReference type="NCBI Taxonomy" id="1776384"/>
    <lineage>
        <taxon>Bacteria</taxon>
        <taxon>Bacillati</taxon>
        <taxon>Bacillota</taxon>
        <taxon>Clostridia</taxon>
        <taxon>Peptostreptococcales</taxon>
        <taxon>Anaerovoracaceae</taxon>
        <taxon>Emergencia</taxon>
    </lineage>
</organism>
<accession>A0A415DXC7</accession>
<dbReference type="STRING" id="1776384.GCA_900086585_00035"/>
<name>A0A415DXC7_9FIRM</name>
<reference evidence="1 2" key="1">
    <citation type="submission" date="2018-08" db="EMBL/GenBank/DDBJ databases">
        <title>A genome reference for cultivated species of the human gut microbiota.</title>
        <authorList>
            <person name="Zou Y."/>
            <person name="Xue W."/>
            <person name="Luo G."/>
        </authorList>
    </citation>
    <scope>NUCLEOTIDE SEQUENCE [LARGE SCALE GENOMIC DNA]</scope>
    <source>
        <strain evidence="1 2">AM07-24</strain>
    </source>
</reference>
<sequence length="46" mass="5280">METIKLSSQEKALIEIVRNLQFGEVRVIITDGKPIRVEEVKKSIKL</sequence>
<dbReference type="AlphaFoldDB" id="A0A415DXC7"/>
<dbReference type="Pfam" id="PF10055">
    <property type="entry name" value="DUF2292"/>
    <property type="match status" value="1"/>
</dbReference>
<evidence type="ECO:0000313" key="2">
    <source>
        <dbReference type="Proteomes" id="UP000284841"/>
    </source>
</evidence>
<protein>
    <submittedName>
        <fullName evidence="1">DUF2292 domain-containing protein</fullName>
    </submittedName>
</protein>
<dbReference type="InterPro" id="IPR018743">
    <property type="entry name" value="DUF2292"/>
</dbReference>
<dbReference type="Proteomes" id="UP000284841">
    <property type="component" value="Unassembled WGS sequence"/>
</dbReference>
<dbReference type="EMBL" id="QRMS01000005">
    <property type="protein sequence ID" value="RHJ85283.1"/>
    <property type="molecule type" value="Genomic_DNA"/>
</dbReference>
<dbReference type="OrthoDB" id="1957646at2"/>